<evidence type="ECO:0000256" key="5">
    <source>
        <dbReference type="ARBA" id="ARBA00023136"/>
    </source>
</evidence>
<dbReference type="Proteomes" id="UP000076632">
    <property type="component" value="Unassembled WGS sequence"/>
</dbReference>
<keyword evidence="3 7" id="KW-0812">Transmembrane</keyword>
<evidence type="ECO:0000259" key="8">
    <source>
        <dbReference type="PROSITE" id="PS50850"/>
    </source>
</evidence>
<evidence type="ECO:0000256" key="1">
    <source>
        <dbReference type="ARBA" id="ARBA00004141"/>
    </source>
</evidence>
<feature type="transmembrane region" description="Helical" evidence="7">
    <location>
        <begin position="272"/>
        <end position="289"/>
    </location>
</feature>
<gene>
    <name evidence="9" type="ORF">L228DRAFT_254780</name>
</gene>
<dbReference type="EMBL" id="KV407454">
    <property type="protein sequence ID" value="KZF26202.1"/>
    <property type="molecule type" value="Genomic_DNA"/>
</dbReference>
<comment type="subcellular location">
    <subcellularLocation>
        <location evidence="1">Membrane</location>
        <topology evidence="1">Multi-pass membrane protein</topology>
    </subcellularLocation>
</comment>
<proteinExistence type="inferred from homology"/>
<keyword evidence="10" id="KW-1185">Reference proteome</keyword>
<dbReference type="InParanoid" id="A0A165JGE4"/>
<evidence type="ECO:0000256" key="6">
    <source>
        <dbReference type="ARBA" id="ARBA00037968"/>
    </source>
</evidence>
<keyword evidence="5 7" id="KW-0472">Membrane</keyword>
<accession>A0A165JGE4</accession>
<dbReference type="InterPro" id="IPR011701">
    <property type="entry name" value="MFS"/>
</dbReference>
<feature type="transmembrane region" description="Helical" evidence="7">
    <location>
        <begin position="38"/>
        <end position="56"/>
    </location>
</feature>
<feature type="transmembrane region" description="Helical" evidence="7">
    <location>
        <begin position="309"/>
        <end position="331"/>
    </location>
</feature>
<dbReference type="PANTHER" id="PTHR43791:SF97">
    <property type="entry name" value="ALLANTOATE TRANSPORTER, PUTATIVE (AFU_ORTHOLOGUE AFUA_1G14700)-RELATED"/>
    <property type="match status" value="1"/>
</dbReference>
<feature type="transmembrane region" description="Helical" evidence="7">
    <location>
        <begin position="174"/>
        <end position="195"/>
    </location>
</feature>
<evidence type="ECO:0000256" key="7">
    <source>
        <dbReference type="SAM" id="Phobius"/>
    </source>
</evidence>
<feature type="transmembrane region" description="Helical" evidence="7">
    <location>
        <begin position="338"/>
        <end position="357"/>
    </location>
</feature>
<feature type="transmembrane region" description="Helical" evidence="7">
    <location>
        <begin position="398"/>
        <end position="419"/>
    </location>
</feature>
<dbReference type="GeneID" id="28898987"/>
<sequence>MSEDHKGPISDPVSEAEIAPGLVPANVDEISRKLRRKVLLKIDLVILPILFIAQFLSFLDKNGLAYAAIYGMQKDAHLVGQEYSWLGSIFYFGYLAMEFPTMWLLTKVPIGKYIGVSIIGFGLVLCCMTGAKSFAGLAAARFVLGMFEAGLLPSFIILNSVWYRREEQPLRTAIWWNTFAGIFGGILSYAIGHIVGPLSTWKYIFIIYGAISMFLGIVTLFVLPDSAQNAWFLTAEEKQVAFSRTAANQTGVNTHRSFKLSQVLEALADPKYWVMVIFAIAQALTNAGVTNFNPLIISGYGFSTSKTALMASPQAAVAFIAQVSCTVLTFFVPNIRCLLWVLSCLPALAGAIMIRLLDPTLHRDASLTGVYLMGFYNPSWILMLSLQSSNTAGMTKKSFVSGSVAVCYAIGNIIGPQFFRASQKPHYQLGIGAMLCAFCIMAGMGILYWIICVYQNSVKNRAASASAGSSPETQKDDLAHVQETEVQDLTDVQNPTFRYTY</sequence>
<dbReference type="PROSITE" id="PS50850">
    <property type="entry name" value="MFS"/>
    <property type="match status" value="1"/>
</dbReference>
<feature type="transmembrane region" description="Helical" evidence="7">
    <location>
        <begin position="201"/>
        <end position="223"/>
    </location>
</feature>
<evidence type="ECO:0000256" key="3">
    <source>
        <dbReference type="ARBA" id="ARBA00022692"/>
    </source>
</evidence>
<name>A0A165JGE4_XYLHT</name>
<dbReference type="AlphaFoldDB" id="A0A165JGE4"/>
<feature type="transmembrane region" description="Helical" evidence="7">
    <location>
        <begin position="369"/>
        <end position="386"/>
    </location>
</feature>
<keyword evidence="4 7" id="KW-1133">Transmembrane helix</keyword>
<organism evidence="9 10">
    <name type="scientific">Xylona heveae (strain CBS 132557 / TC161)</name>
    <dbReference type="NCBI Taxonomy" id="1328760"/>
    <lineage>
        <taxon>Eukaryota</taxon>
        <taxon>Fungi</taxon>
        <taxon>Dikarya</taxon>
        <taxon>Ascomycota</taxon>
        <taxon>Pezizomycotina</taxon>
        <taxon>Xylonomycetes</taxon>
        <taxon>Xylonales</taxon>
        <taxon>Xylonaceae</taxon>
        <taxon>Xylona</taxon>
    </lineage>
</organism>
<feature type="transmembrane region" description="Helical" evidence="7">
    <location>
        <begin position="431"/>
        <end position="451"/>
    </location>
</feature>
<dbReference type="Gene3D" id="1.20.1250.20">
    <property type="entry name" value="MFS general substrate transporter like domains"/>
    <property type="match status" value="2"/>
</dbReference>
<dbReference type="RefSeq" id="XP_018191757.1">
    <property type="nucleotide sequence ID" value="XM_018333850.1"/>
</dbReference>
<dbReference type="FunFam" id="1.20.1250.20:FF:000064">
    <property type="entry name" value="MFS allantoate transporter"/>
    <property type="match status" value="1"/>
</dbReference>
<dbReference type="PANTHER" id="PTHR43791">
    <property type="entry name" value="PERMEASE-RELATED"/>
    <property type="match status" value="1"/>
</dbReference>
<evidence type="ECO:0000256" key="4">
    <source>
        <dbReference type="ARBA" id="ARBA00022989"/>
    </source>
</evidence>
<feature type="transmembrane region" description="Helical" evidence="7">
    <location>
        <begin position="83"/>
        <end position="106"/>
    </location>
</feature>
<dbReference type="GO" id="GO:0016020">
    <property type="term" value="C:membrane"/>
    <property type="evidence" value="ECO:0007669"/>
    <property type="project" value="UniProtKB-SubCell"/>
</dbReference>
<dbReference type="SUPFAM" id="SSF103473">
    <property type="entry name" value="MFS general substrate transporter"/>
    <property type="match status" value="1"/>
</dbReference>
<evidence type="ECO:0000256" key="2">
    <source>
        <dbReference type="ARBA" id="ARBA00022448"/>
    </source>
</evidence>
<dbReference type="OrthoDB" id="6730379at2759"/>
<dbReference type="InterPro" id="IPR036259">
    <property type="entry name" value="MFS_trans_sf"/>
</dbReference>
<evidence type="ECO:0000313" key="10">
    <source>
        <dbReference type="Proteomes" id="UP000076632"/>
    </source>
</evidence>
<keyword evidence="2" id="KW-0813">Transport</keyword>
<dbReference type="OMA" id="STWYRRE"/>
<protein>
    <submittedName>
        <fullName evidence="9">MFS general substrate transporter</fullName>
    </submittedName>
</protein>
<comment type="similarity">
    <text evidence="6">Belongs to the major facilitator superfamily. Allantoate permease family.</text>
</comment>
<reference evidence="9 10" key="1">
    <citation type="journal article" date="2016" name="Fungal Biol.">
        <title>The genome of Xylona heveae provides a window into fungal endophytism.</title>
        <authorList>
            <person name="Gazis R."/>
            <person name="Kuo A."/>
            <person name="Riley R."/>
            <person name="LaButti K."/>
            <person name="Lipzen A."/>
            <person name="Lin J."/>
            <person name="Amirebrahimi M."/>
            <person name="Hesse C.N."/>
            <person name="Spatafora J.W."/>
            <person name="Henrissat B."/>
            <person name="Hainaut M."/>
            <person name="Grigoriev I.V."/>
            <person name="Hibbett D.S."/>
        </authorList>
    </citation>
    <scope>NUCLEOTIDE SEQUENCE [LARGE SCALE GENOMIC DNA]</scope>
    <source>
        <strain evidence="9 10">TC161</strain>
    </source>
</reference>
<dbReference type="GO" id="GO:0022857">
    <property type="term" value="F:transmembrane transporter activity"/>
    <property type="evidence" value="ECO:0007669"/>
    <property type="project" value="InterPro"/>
</dbReference>
<feature type="transmembrane region" description="Helical" evidence="7">
    <location>
        <begin position="137"/>
        <end position="162"/>
    </location>
</feature>
<feature type="domain" description="Major facilitator superfamily (MFS) profile" evidence="8">
    <location>
        <begin position="46"/>
        <end position="460"/>
    </location>
</feature>
<dbReference type="STRING" id="1328760.A0A165JGE4"/>
<dbReference type="InterPro" id="IPR020846">
    <property type="entry name" value="MFS_dom"/>
</dbReference>
<evidence type="ECO:0000313" key="9">
    <source>
        <dbReference type="EMBL" id="KZF26202.1"/>
    </source>
</evidence>
<dbReference type="Pfam" id="PF07690">
    <property type="entry name" value="MFS_1"/>
    <property type="match status" value="1"/>
</dbReference>
<feature type="transmembrane region" description="Helical" evidence="7">
    <location>
        <begin position="113"/>
        <end position="131"/>
    </location>
</feature>